<keyword evidence="2" id="KW-1185">Reference proteome</keyword>
<dbReference type="EMBL" id="CM042887">
    <property type="protein sequence ID" value="KAI4329503.1"/>
    <property type="molecule type" value="Genomic_DNA"/>
</dbReference>
<evidence type="ECO:0000313" key="1">
    <source>
        <dbReference type="EMBL" id="KAI4329503.1"/>
    </source>
</evidence>
<reference evidence="2" key="1">
    <citation type="journal article" date="2023" name="Front. Plant Sci.">
        <title>Chromosomal-level genome assembly of Melastoma candidum provides insights into trichome evolution.</title>
        <authorList>
            <person name="Zhong Y."/>
            <person name="Wu W."/>
            <person name="Sun C."/>
            <person name="Zou P."/>
            <person name="Liu Y."/>
            <person name="Dai S."/>
            <person name="Zhou R."/>
        </authorList>
    </citation>
    <scope>NUCLEOTIDE SEQUENCE [LARGE SCALE GENOMIC DNA]</scope>
</reference>
<evidence type="ECO:0000313" key="2">
    <source>
        <dbReference type="Proteomes" id="UP001057402"/>
    </source>
</evidence>
<sequence>MGDSDARIWEEEDLLFLILGRLPAVSFASAACVSKTWHRVCSRILSRPKLASALSLNSSPLLALQEVLDKVLSQPIFPHFAIAHVLGDFCLAFTLQYIVGKLGSNVSVVVSRDSGIIGRDVATGEVREAKLNAEIGAYDGVNALTCNQGIVLTVGFMPGLKVDAIPLLRMPEEPAMVDKFIEDIRGCSICFSGQPSPIALVIFGDSRSDVKYVIDKLDYAMPAETVIVGDEKGRFLYQSAGHRGKSGERREYFVDAIALVFARDKDKTSGAGEIKFHMALSDSMLVLNAKYKTSSVRATDCDTWLTAKQEGQREILDGQRMLDGVNAELVDRVEYPDLYIGVTKRRRYCIRAEKPKLVTSLAFHGVLGGDEEYLYVDGVGIKTGDCFQFFYSDPVAAVRALDGISVSLRSLDDELGSAGFPLHTRGVGAKAQKRLVFGGLIFACCGRGEPYFRQPNVDTAPFVNNFPEVPVAGVFCGGEIGRSSSCRDGLVTRSCCHVYSSVYLVMTYDIPSYIDG</sequence>
<accession>A0ACB9MZ81</accession>
<organism evidence="1 2">
    <name type="scientific">Melastoma candidum</name>
    <dbReference type="NCBI Taxonomy" id="119954"/>
    <lineage>
        <taxon>Eukaryota</taxon>
        <taxon>Viridiplantae</taxon>
        <taxon>Streptophyta</taxon>
        <taxon>Embryophyta</taxon>
        <taxon>Tracheophyta</taxon>
        <taxon>Spermatophyta</taxon>
        <taxon>Magnoliopsida</taxon>
        <taxon>eudicotyledons</taxon>
        <taxon>Gunneridae</taxon>
        <taxon>Pentapetalae</taxon>
        <taxon>rosids</taxon>
        <taxon>malvids</taxon>
        <taxon>Myrtales</taxon>
        <taxon>Melastomataceae</taxon>
        <taxon>Melastomatoideae</taxon>
        <taxon>Melastomateae</taxon>
        <taxon>Melastoma</taxon>
    </lineage>
</organism>
<dbReference type="Proteomes" id="UP001057402">
    <property type="component" value="Chromosome 8"/>
</dbReference>
<proteinExistence type="predicted"/>
<protein>
    <submittedName>
        <fullName evidence="1">Uncharacterized protein</fullName>
    </submittedName>
</protein>
<name>A0ACB9MZ81_9MYRT</name>
<gene>
    <name evidence="1" type="ORF">MLD38_027885</name>
</gene>
<comment type="caution">
    <text evidence="1">The sequence shown here is derived from an EMBL/GenBank/DDBJ whole genome shotgun (WGS) entry which is preliminary data.</text>
</comment>